<dbReference type="EMBL" id="SMYL01000007">
    <property type="protein sequence ID" value="TDK64440.1"/>
    <property type="molecule type" value="Genomic_DNA"/>
</dbReference>
<dbReference type="Proteomes" id="UP000294829">
    <property type="component" value="Unassembled WGS sequence"/>
</dbReference>
<comment type="caution">
    <text evidence="8">The sequence shown here is derived from an EMBL/GenBank/DDBJ whole genome shotgun (WGS) entry which is preliminary data.</text>
</comment>
<dbReference type="SUPFAM" id="SSF46626">
    <property type="entry name" value="Cytochrome c"/>
    <property type="match status" value="1"/>
</dbReference>
<evidence type="ECO:0000256" key="3">
    <source>
        <dbReference type="ARBA" id="ARBA00022723"/>
    </source>
</evidence>
<keyword evidence="2 6" id="KW-0349">Heme</keyword>
<evidence type="ECO:0000256" key="4">
    <source>
        <dbReference type="ARBA" id="ARBA00022982"/>
    </source>
</evidence>
<evidence type="ECO:0000256" key="5">
    <source>
        <dbReference type="ARBA" id="ARBA00023004"/>
    </source>
</evidence>
<keyword evidence="5 6" id="KW-0408">Iron</keyword>
<protein>
    <submittedName>
        <fullName evidence="8">C-type cytochrome</fullName>
    </submittedName>
</protein>
<dbReference type="GO" id="GO:0046872">
    <property type="term" value="F:metal ion binding"/>
    <property type="evidence" value="ECO:0007669"/>
    <property type="project" value="UniProtKB-KW"/>
</dbReference>
<reference evidence="8 9" key="1">
    <citation type="submission" date="2019-03" db="EMBL/GenBank/DDBJ databases">
        <title>Sapientia aquatica gen. nov., sp. nov., isolated from a crater lake.</title>
        <authorList>
            <person name="Felfoldi T."/>
            <person name="Szabo A."/>
            <person name="Toth E."/>
            <person name="Schumann P."/>
            <person name="Keki Z."/>
            <person name="Marialigeti K."/>
            <person name="Mathe I."/>
        </authorList>
    </citation>
    <scope>NUCLEOTIDE SEQUENCE [LARGE SCALE GENOMIC DNA]</scope>
    <source>
        <strain evidence="8 9">SA-152</strain>
    </source>
</reference>
<evidence type="ECO:0000256" key="6">
    <source>
        <dbReference type="PROSITE-ProRule" id="PRU00433"/>
    </source>
</evidence>
<keyword evidence="3 6" id="KW-0479">Metal-binding</keyword>
<proteinExistence type="predicted"/>
<feature type="domain" description="Cytochrome c" evidence="7">
    <location>
        <begin position="24"/>
        <end position="112"/>
    </location>
</feature>
<keyword evidence="1" id="KW-0813">Transport</keyword>
<dbReference type="PANTHER" id="PTHR33751:SF9">
    <property type="entry name" value="CYTOCHROME C4"/>
    <property type="match status" value="1"/>
</dbReference>
<dbReference type="AlphaFoldDB" id="A0A4R5VY64"/>
<dbReference type="InterPro" id="IPR009056">
    <property type="entry name" value="Cyt_c-like_dom"/>
</dbReference>
<evidence type="ECO:0000256" key="2">
    <source>
        <dbReference type="ARBA" id="ARBA00022617"/>
    </source>
</evidence>
<dbReference type="InterPro" id="IPR036909">
    <property type="entry name" value="Cyt_c-like_dom_sf"/>
</dbReference>
<gene>
    <name evidence="8" type="ORF">E2I14_13405</name>
</gene>
<accession>A0A4R5VY64</accession>
<evidence type="ECO:0000313" key="9">
    <source>
        <dbReference type="Proteomes" id="UP000294829"/>
    </source>
</evidence>
<dbReference type="OrthoDB" id="9773456at2"/>
<keyword evidence="9" id="KW-1185">Reference proteome</keyword>
<organism evidence="8 9">
    <name type="scientific">Sapientia aquatica</name>
    <dbReference type="NCBI Taxonomy" id="1549640"/>
    <lineage>
        <taxon>Bacteria</taxon>
        <taxon>Pseudomonadati</taxon>
        <taxon>Pseudomonadota</taxon>
        <taxon>Betaproteobacteria</taxon>
        <taxon>Burkholderiales</taxon>
        <taxon>Oxalobacteraceae</taxon>
        <taxon>Sapientia</taxon>
    </lineage>
</organism>
<dbReference type="PANTHER" id="PTHR33751">
    <property type="entry name" value="CBB3-TYPE CYTOCHROME C OXIDASE SUBUNIT FIXP"/>
    <property type="match status" value="1"/>
</dbReference>
<evidence type="ECO:0000259" key="7">
    <source>
        <dbReference type="PROSITE" id="PS51007"/>
    </source>
</evidence>
<dbReference type="Gene3D" id="1.10.760.10">
    <property type="entry name" value="Cytochrome c-like domain"/>
    <property type="match status" value="1"/>
</dbReference>
<dbReference type="InterPro" id="IPR050597">
    <property type="entry name" value="Cytochrome_c_Oxidase_Subunit"/>
</dbReference>
<evidence type="ECO:0000256" key="1">
    <source>
        <dbReference type="ARBA" id="ARBA00022448"/>
    </source>
</evidence>
<dbReference type="GO" id="GO:0020037">
    <property type="term" value="F:heme binding"/>
    <property type="evidence" value="ECO:0007669"/>
    <property type="project" value="InterPro"/>
</dbReference>
<dbReference type="PROSITE" id="PS51007">
    <property type="entry name" value="CYTC"/>
    <property type="match status" value="1"/>
</dbReference>
<dbReference type="GO" id="GO:0009055">
    <property type="term" value="F:electron transfer activity"/>
    <property type="evidence" value="ECO:0007669"/>
    <property type="project" value="InterPro"/>
</dbReference>
<dbReference type="Pfam" id="PF00034">
    <property type="entry name" value="Cytochrom_C"/>
    <property type="match status" value="1"/>
</dbReference>
<keyword evidence="4" id="KW-0249">Electron transport</keyword>
<name>A0A4R5VY64_9BURK</name>
<evidence type="ECO:0000313" key="8">
    <source>
        <dbReference type="EMBL" id="TDK64440.1"/>
    </source>
</evidence>
<sequence>MANDDEQFENRDTRTQFAAYVPIGSIQRGQRLAQGLTGGKTRQCATCHGPKLKGTDAAPRTAGRSPSYLARQLVDIKYGSRTGAEVGPMLAVVEQLTSEDMLALAAYVSSLSP</sequence>